<keyword evidence="3" id="KW-1185">Reference proteome</keyword>
<feature type="region of interest" description="Disordered" evidence="1">
    <location>
        <begin position="36"/>
        <end position="58"/>
    </location>
</feature>
<reference evidence="2" key="1">
    <citation type="journal article" date="2023" name="Mol. Phylogenet. Evol.">
        <title>Genome-scale phylogeny and comparative genomics of the fungal order Sordariales.</title>
        <authorList>
            <person name="Hensen N."/>
            <person name="Bonometti L."/>
            <person name="Westerberg I."/>
            <person name="Brannstrom I.O."/>
            <person name="Guillou S."/>
            <person name="Cros-Aarteil S."/>
            <person name="Calhoun S."/>
            <person name="Haridas S."/>
            <person name="Kuo A."/>
            <person name="Mondo S."/>
            <person name="Pangilinan J."/>
            <person name="Riley R."/>
            <person name="LaButti K."/>
            <person name="Andreopoulos B."/>
            <person name="Lipzen A."/>
            <person name="Chen C."/>
            <person name="Yan M."/>
            <person name="Daum C."/>
            <person name="Ng V."/>
            <person name="Clum A."/>
            <person name="Steindorff A."/>
            <person name="Ohm R.A."/>
            <person name="Martin F."/>
            <person name="Silar P."/>
            <person name="Natvig D.O."/>
            <person name="Lalanne C."/>
            <person name="Gautier V."/>
            <person name="Ament-Velasquez S.L."/>
            <person name="Kruys A."/>
            <person name="Hutchinson M.I."/>
            <person name="Powell A.J."/>
            <person name="Barry K."/>
            <person name="Miller A.N."/>
            <person name="Grigoriev I.V."/>
            <person name="Debuchy R."/>
            <person name="Gladieux P."/>
            <person name="Hiltunen Thoren M."/>
            <person name="Johannesson H."/>
        </authorList>
    </citation>
    <scope>NUCLEOTIDE SEQUENCE</scope>
    <source>
        <strain evidence="2">CBS 123565</strain>
    </source>
</reference>
<dbReference type="Proteomes" id="UP001304895">
    <property type="component" value="Unassembled WGS sequence"/>
</dbReference>
<accession>A0AAN6UME0</accession>
<protein>
    <submittedName>
        <fullName evidence="2">Uncharacterized protein</fullName>
    </submittedName>
</protein>
<dbReference type="EMBL" id="MU853405">
    <property type="protein sequence ID" value="KAK4135717.1"/>
    <property type="molecule type" value="Genomic_DNA"/>
</dbReference>
<evidence type="ECO:0000313" key="3">
    <source>
        <dbReference type="Proteomes" id="UP001304895"/>
    </source>
</evidence>
<feature type="compositionally biased region" description="Basic and acidic residues" evidence="1">
    <location>
        <begin position="40"/>
        <end position="50"/>
    </location>
</feature>
<reference evidence="2" key="2">
    <citation type="submission" date="2023-05" db="EMBL/GenBank/DDBJ databases">
        <authorList>
            <consortium name="Lawrence Berkeley National Laboratory"/>
            <person name="Steindorff A."/>
            <person name="Hensen N."/>
            <person name="Bonometti L."/>
            <person name="Westerberg I."/>
            <person name="Brannstrom I.O."/>
            <person name="Guillou S."/>
            <person name="Cros-Aarteil S."/>
            <person name="Calhoun S."/>
            <person name="Haridas S."/>
            <person name="Kuo A."/>
            <person name="Mondo S."/>
            <person name="Pangilinan J."/>
            <person name="Riley R."/>
            <person name="Labutti K."/>
            <person name="Andreopoulos B."/>
            <person name="Lipzen A."/>
            <person name="Chen C."/>
            <person name="Yanf M."/>
            <person name="Daum C."/>
            <person name="Ng V."/>
            <person name="Clum A."/>
            <person name="Ohm R."/>
            <person name="Martin F."/>
            <person name="Silar P."/>
            <person name="Natvig D."/>
            <person name="Lalanne C."/>
            <person name="Gautier V."/>
            <person name="Ament-Velasquez S.L."/>
            <person name="Kruys A."/>
            <person name="Hutchinson M.I."/>
            <person name="Powell A.J."/>
            <person name="Barry K."/>
            <person name="Miller A.N."/>
            <person name="Grigoriev I.V."/>
            <person name="Debuchy R."/>
            <person name="Gladieux P."/>
            <person name="Thoren M.H."/>
            <person name="Johannesson H."/>
        </authorList>
    </citation>
    <scope>NUCLEOTIDE SEQUENCE</scope>
    <source>
        <strain evidence="2">CBS 123565</strain>
    </source>
</reference>
<gene>
    <name evidence="2" type="ORF">BT67DRAFT_258644</name>
</gene>
<evidence type="ECO:0000313" key="2">
    <source>
        <dbReference type="EMBL" id="KAK4135717.1"/>
    </source>
</evidence>
<proteinExistence type="predicted"/>
<dbReference type="AlphaFoldDB" id="A0AAN6UME0"/>
<sequence length="150" mass="16624">MHVEAGWRRQRPAGRFSTVETIALGIAQLGNVRFARKPGRRAENSRRPKDSQGSAEVNMGRCNYSTQKLGNFVGCPAAPICTASTVFTDSKGNIARTRFSPDPTQCASACRDPGYLTRHPPTLRPNLHLTQDTSAEWRYMRPSEDPHHCG</sequence>
<evidence type="ECO:0000256" key="1">
    <source>
        <dbReference type="SAM" id="MobiDB-lite"/>
    </source>
</evidence>
<organism evidence="2 3">
    <name type="scientific">Trichocladium antarcticum</name>
    <dbReference type="NCBI Taxonomy" id="1450529"/>
    <lineage>
        <taxon>Eukaryota</taxon>
        <taxon>Fungi</taxon>
        <taxon>Dikarya</taxon>
        <taxon>Ascomycota</taxon>
        <taxon>Pezizomycotina</taxon>
        <taxon>Sordariomycetes</taxon>
        <taxon>Sordariomycetidae</taxon>
        <taxon>Sordariales</taxon>
        <taxon>Chaetomiaceae</taxon>
        <taxon>Trichocladium</taxon>
    </lineage>
</organism>
<name>A0AAN6UME0_9PEZI</name>
<comment type="caution">
    <text evidence="2">The sequence shown here is derived from an EMBL/GenBank/DDBJ whole genome shotgun (WGS) entry which is preliminary data.</text>
</comment>